<evidence type="ECO:0000256" key="4">
    <source>
        <dbReference type="ARBA" id="ARBA00022857"/>
    </source>
</evidence>
<dbReference type="PRINTS" id="PR00081">
    <property type="entry name" value="GDHRDH"/>
</dbReference>
<keyword evidence="14" id="KW-1185">Reference proteome</keyword>
<evidence type="ECO:0000256" key="3">
    <source>
        <dbReference type="ARBA" id="ARBA00022692"/>
    </source>
</evidence>
<organism evidence="13 14">
    <name type="scientific">Lachnellula suecica</name>
    <dbReference type="NCBI Taxonomy" id="602035"/>
    <lineage>
        <taxon>Eukaryota</taxon>
        <taxon>Fungi</taxon>
        <taxon>Dikarya</taxon>
        <taxon>Ascomycota</taxon>
        <taxon>Pezizomycotina</taxon>
        <taxon>Leotiomycetes</taxon>
        <taxon>Helotiales</taxon>
        <taxon>Lachnaceae</taxon>
        <taxon>Lachnellula</taxon>
    </lineage>
</organism>
<protein>
    <recommendedName>
        <fullName evidence="10">Short-chain dehydrogenase/reductase 3</fullName>
    </recommendedName>
    <alternativeName>
        <fullName evidence="11">Retinal short-chain dehydrogenase/reductase 1</fullName>
    </alternativeName>
</protein>
<dbReference type="InterPro" id="IPR020904">
    <property type="entry name" value="Sc_DH/Rdtase_CS"/>
</dbReference>
<evidence type="ECO:0000256" key="6">
    <source>
        <dbReference type="ARBA" id="ARBA00023002"/>
    </source>
</evidence>
<comment type="function">
    <text evidence="9">Catalyzes the reduction of all-trans-retinal to all-trans-retinol in the presence of NADPH.</text>
</comment>
<keyword evidence="3" id="KW-0812">Transmembrane</keyword>
<dbReference type="AlphaFoldDB" id="A0A8T9C0Q8"/>
<evidence type="ECO:0000256" key="11">
    <source>
        <dbReference type="ARBA" id="ARBA00082544"/>
    </source>
</evidence>
<reference evidence="13 14" key="1">
    <citation type="submission" date="2018-05" db="EMBL/GenBank/DDBJ databases">
        <title>Genome sequencing and assembly of the regulated plant pathogen Lachnellula willkommii and related sister species for the development of diagnostic species identification markers.</title>
        <authorList>
            <person name="Giroux E."/>
            <person name="Bilodeau G."/>
        </authorList>
    </citation>
    <scope>NUCLEOTIDE SEQUENCE [LARGE SCALE GENOMIC DNA]</scope>
    <source>
        <strain evidence="13 14">CBS 268.59</strain>
    </source>
</reference>
<keyword evidence="7" id="KW-0443">Lipid metabolism</keyword>
<comment type="subcellular location">
    <subcellularLocation>
        <location evidence="1">Membrane</location>
        <topology evidence="1">Multi-pass membrane protein</topology>
    </subcellularLocation>
</comment>
<evidence type="ECO:0000313" key="13">
    <source>
        <dbReference type="EMBL" id="TVY75631.1"/>
    </source>
</evidence>
<keyword evidence="6" id="KW-0560">Oxidoreductase</keyword>
<dbReference type="EMBL" id="QGMK01000998">
    <property type="protein sequence ID" value="TVY75631.1"/>
    <property type="molecule type" value="Genomic_DNA"/>
</dbReference>
<keyword evidence="5" id="KW-1133">Transmembrane helix</keyword>
<dbReference type="PRINTS" id="PR00080">
    <property type="entry name" value="SDRFAMILY"/>
</dbReference>
<dbReference type="Proteomes" id="UP000469558">
    <property type="component" value="Unassembled WGS sequence"/>
</dbReference>
<accession>A0A8T9C0Q8</accession>
<dbReference type="PROSITE" id="PS00061">
    <property type="entry name" value="ADH_SHORT"/>
    <property type="match status" value="1"/>
</dbReference>
<dbReference type="GO" id="GO:0052650">
    <property type="term" value="F:all-trans-retinol dehydrogenase (NADP+) activity"/>
    <property type="evidence" value="ECO:0007669"/>
    <property type="project" value="UniProtKB-ARBA"/>
</dbReference>
<dbReference type="SUPFAM" id="SSF51735">
    <property type="entry name" value="NAD(P)-binding Rossmann-fold domains"/>
    <property type="match status" value="1"/>
</dbReference>
<evidence type="ECO:0000256" key="7">
    <source>
        <dbReference type="ARBA" id="ARBA00023098"/>
    </source>
</evidence>
<evidence type="ECO:0000256" key="8">
    <source>
        <dbReference type="ARBA" id="ARBA00023136"/>
    </source>
</evidence>
<dbReference type="InterPro" id="IPR036291">
    <property type="entry name" value="NAD(P)-bd_dom_sf"/>
</dbReference>
<comment type="caution">
    <text evidence="13">The sequence shown here is derived from an EMBL/GenBank/DDBJ whole genome shotgun (WGS) entry which is preliminary data.</text>
</comment>
<keyword evidence="8" id="KW-0472">Membrane</keyword>
<dbReference type="Pfam" id="PF00106">
    <property type="entry name" value="adh_short"/>
    <property type="match status" value="1"/>
</dbReference>
<proteinExistence type="inferred from homology"/>
<evidence type="ECO:0000256" key="2">
    <source>
        <dbReference type="ARBA" id="ARBA00006484"/>
    </source>
</evidence>
<dbReference type="InterPro" id="IPR002347">
    <property type="entry name" value="SDR_fam"/>
</dbReference>
<sequence length="379" mass="41802">MPMHTGWLPREGLTADPVGRLIKKTALNPAFTLIFILLARYTKKGSNLSILHETAYSRIRSLFYLGLVRLASNYFDAGVLDNWTSDKYDWNKEIVLITGGAGGIGGKVVQLLSEKGVKVVVLDVIPMTFKTALFSWNTMLTCGITASNVHYYKCDITSPSTIASVATEIRKDVGEPTVLINNAGVARGKDILNANEKDVRFTFEVNTLAHYWLAKEFVPSMVARNHGMIVTVSSIAAYITAPNMVDYAGSKNSAVSFHEGLAAELKTRYNAPKVRSVLVTQGYTKTPLFEGYNNDSKFLMPSLQPETVAEGIVKQVLSGRSGQVILPGFAVILTFLRGFPSWYQNRTRNGTQSLMTSWKGRQVIDVEKWNRDEGNGESA</sequence>
<dbReference type="OrthoDB" id="10253736at2759"/>
<dbReference type="CDD" id="cd05339">
    <property type="entry name" value="17beta-HSDXI-like_SDR_c"/>
    <property type="match status" value="1"/>
</dbReference>
<dbReference type="GO" id="GO:0016020">
    <property type="term" value="C:membrane"/>
    <property type="evidence" value="ECO:0007669"/>
    <property type="project" value="UniProtKB-SubCell"/>
</dbReference>
<keyword evidence="4" id="KW-0521">NADP</keyword>
<evidence type="ECO:0000256" key="5">
    <source>
        <dbReference type="ARBA" id="ARBA00022989"/>
    </source>
</evidence>
<dbReference type="PANTHER" id="PTHR24322:SF736">
    <property type="entry name" value="RETINOL DEHYDROGENASE 10"/>
    <property type="match status" value="1"/>
</dbReference>
<evidence type="ECO:0000256" key="12">
    <source>
        <dbReference type="RuleBase" id="RU000363"/>
    </source>
</evidence>
<evidence type="ECO:0000256" key="10">
    <source>
        <dbReference type="ARBA" id="ARBA00068717"/>
    </source>
</evidence>
<gene>
    <name evidence="13" type="primary">RED2_2</name>
    <name evidence="13" type="ORF">LSUE1_G007194</name>
</gene>
<dbReference type="FunFam" id="3.40.50.720:FF:000131">
    <property type="entry name" value="Short-chain dehydrogenase/reductase 3"/>
    <property type="match status" value="1"/>
</dbReference>
<evidence type="ECO:0000313" key="14">
    <source>
        <dbReference type="Proteomes" id="UP000469558"/>
    </source>
</evidence>
<comment type="similarity">
    <text evidence="2 12">Belongs to the short-chain dehydrogenases/reductases (SDR) family.</text>
</comment>
<evidence type="ECO:0000256" key="1">
    <source>
        <dbReference type="ARBA" id="ARBA00004141"/>
    </source>
</evidence>
<dbReference type="Gene3D" id="3.40.50.720">
    <property type="entry name" value="NAD(P)-binding Rossmann-like Domain"/>
    <property type="match status" value="1"/>
</dbReference>
<dbReference type="PANTHER" id="PTHR24322">
    <property type="entry name" value="PKSB"/>
    <property type="match status" value="1"/>
</dbReference>
<evidence type="ECO:0000256" key="9">
    <source>
        <dbReference type="ARBA" id="ARBA00059620"/>
    </source>
</evidence>
<name>A0A8T9C0Q8_9HELO</name>